<proteinExistence type="predicted"/>
<accession>A0A2M4DRD3</accession>
<dbReference type="AlphaFoldDB" id="A0A2M4DRD3"/>
<feature type="compositionally biased region" description="Basic residues" evidence="1">
    <location>
        <begin position="61"/>
        <end position="74"/>
    </location>
</feature>
<organism evidence="3">
    <name type="scientific">Anopheles darlingi</name>
    <name type="common">Mosquito</name>
    <dbReference type="NCBI Taxonomy" id="43151"/>
    <lineage>
        <taxon>Eukaryota</taxon>
        <taxon>Metazoa</taxon>
        <taxon>Ecdysozoa</taxon>
        <taxon>Arthropoda</taxon>
        <taxon>Hexapoda</taxon>
        <taxon>Insecta</taxon>
        <taxon>Pterygota</taxon>
        <taxon>Neoptera</taxon>
        <taxon>Endopterygota</taxon>
        <taxon>Diptera</taxon>
        <taxon>Nematocera</taxon>
        <taxon>Culicoidea</taxon>
        <taxon>Culicidae</taxon>
        <taxon>Anophelinae</taxon>
        <taxon>Anopheles</taxon>
    </lineage>
</organism>
<protein>
    <submittedName>
        <fullName evidence="3">Putative secreted protein</fullName>
    </submittedName>
</protein>
<evidence type="ECO:0000256" key="2">
    <source>
        <dbReference type="SAM" id="SignalP"/>
    </source>
</evidence>
<feature type="signal peptide" evidence="2">
    <location>
        <begin position="1"/>
        <end position="16"/>
    </location>
</feature>
<sequence>MLLALIFKGFNGLVFAIARKPSPWTTIPLFEDDHHHHHTAIRRDCLARGGSRSWPPTRTKTPVRRVTKATPRQR</sequence>
<feature type="chain" id="PRO_5014663163" evidence="2">
    <location>
        <begin position="17"/>
        <end position="74"/>
    </location>
</feature>
<dbReference type="EMBL" id="GGFL01015936">
    <property type="protein sequence ID" value="MBW80114.1"/>
    <property type="molecule type" value="Transcribed_RNA"/>
</dbReference>
<evidence type="ECO:0000256" key="1">
    <source>
        <dbReference type="SAM" id="MobiDB-lite"/>
    </source>
</evidence>
<reference evidence="3" key="1">
    <citation type="submission" date="2018-01" db="EMBL/GenBank/DDBJ databases">
        <title>An insight into the sialome of Amazonian anophelines.</title>
        <authorList>
            <person name="Ribeiro J.M."/>
            <person name="Scarpassa V."/>
            <person name="Calvo E."/>
        </authorList>
    </citation>
    <scope>NUCLEOTIDE SEQUENCE</scope>
</reference>
<evidence type="ECO:0000313" key="3">
    <source>
        <dbReference type="EMBL" id="MBW80114.1"/>
    </source>
</evidence>
<name>A0A2M4DRD3_ANODA</name>
<feature type="region of interest" description="Disordered" evidence="1">
    <location>
        <begin position="47"/>
        <end position="74"/>
    </location>
</feature>
<keyword evidence="2" id="KW-0732">Signal</keyword>